<dbReference type="PANTHER" id="PTHR48098">
    <property type="entry name" value="ENTEROCHELIN ESTERASE-RELATED"/>
    <property type="match status" value="1"/>
</dbReference>
<comment type="caution">
    <text evidence="1">The sequence shown here is derived from an EMBL/GenBank/DDBJ whole genome shotgun (WGS) entry which is preliminary data.</text>
</comment>
<sequence length="252" mass="28211">MLEVLTVSIFNQERKIRIYLPENYYCSNKRYPVLYMHDGQNVFGAEEAIGGVSLDLHNHLDQSKSDLIVAAIDQNTEGEERIHEYCPWKHGDFSEQLLGYNSGSGGKGSDYADFIVDELKPIIDGKYKTMTDENYMAGISLGGLLSVYAGCKYPDVFKKVAGMSSAFYRNQEDIEKLADSTPPLGKIYLDCGTAEAGENRKISELFLESNKAVYERLKSSGCEVELRIVEGAGHNYTAFKDRIAGVMEFFLD</sequence>
<reference evidence="1 2" key="2">
    <citation type="journal article" date="2016" name="Sci. Rep.">
        <title>A novel serine protease, Sep1, from Bacillus firmus DS-1 has nematicidal activity and degrades multiple intestinal-associated nematode proteins.</title>
        <authorList>
            <person name="Geng C."/>
            <person name="Nie X."/>
            <person name="Tang Z."/>
            <person name="Zhang Y."/>
            <person name="Lin J."/>
            <person name="Sun M."/>
            <person name="Peng D."/>
        </authorList>
    </citation>
    <scope>NUCLEOTIDE SEQUENCE [LARGE SCALE GENOMIC DNA]</scope>
    <source>
        <strain evidence="1 2">DS1</strain>
    </source>
</reference>
<protein>
    <submittedName>
        <fullName evidence="1">Putative esterase</fullName>
    </submittedName>
</protein>
<evidence type="ECO:0000313" key="2">
    <source>
        <dbReference type="Proteomes" id="UP000019270"/>
    </source>
</evidence>
<dbReference type="InterPro" id="IPR000801">
    <property type="entry name" value="Esterase-like"/>
</dbReference>
<dbReference type="OrthoDB" id="9784036at2"/>
<dbReference type="RefSeq" id="WP_035329761.1">
    <property type="nucleotide sequence ID" value="NZ_APVL01000007.1"/>
</dbReference>
<proteinExistence type="predicted"/>
<accession>W7L6F0</accession>
<dbReference type="eggNOG" id="COG2382">
    <property type="taxonomic scope" value="Bacteria"/>
</dbReference>
<dbReference type="InterPro" id="IPR050583">
    <property type="entry name" value="Mycobacterial_A85_antigen"/>
</dbReference>
<dbReference type="Pfam" id="PF00756">
    <property type="entry name" value="Esterase"/>
    <property type="match status" value="1"/>
</dbReference>
<evidence type="ECO:0000313" key="1">
    <source>
        <dbReference type="EMBL" id="EWG10996.1"/>
    </source>
</evidence>
<dbReference type="AlphaFoldDB" id="W7L6F0"/>
<dbReference type="PANTHER" id="PTHR48098:SF6">
    <property type="entry name" value="FERRI-BACILLIBACTIN ESTERASE BESA"/>
    <property type="match status" value="1"/>
</dbReference>
<dbReference type="Gene3D" id="3.40.50.1820">
    <property type="entry name" value="alpha/beta hydrolase"/>
    <property type="match status" value="1"/>
</dbReference>
<name>W7L6F0_CYTFI</name>
<dbReference type="InterPro" id="IPR029058">
    <property type="entry name" value="AB_hydrolase_fold"/>
</dbReference>
<dbReference type="EMBL" id="APVL01000007">
    <property type="protein sequence ID" value="EWG10996.1"/>
    <property type="molecule type" value="Genomic_DNA"/>
</dbReference>
<reference evidence="2" key="1">
    <citation type="submission" date="2013-03" db="EMBL/GenBank/DDBJ databases">
        <title>Draft genome sequence of Bacillus firmus DS1.</title>
        <authorList>
            <person name="Peng D."/>
            <person name="Zhu L."/>
            <person name="Sun M."/>
        </authorList>
    </citation>
    <scope>NUCLEOTIDE SEQUENCE [LARGE SCALE GENOMIC DNA]</scope>
    <source>
        <strain evidence="2">DS1</strain>
    </source>
</reference>
<organism evidence="1 2">
    <name type="scientific">Cytobacillus firmus DS1</name>
    <dbReference type="NCBI Taxonomy" id="1307436"/>
    <lineage>
        <taxon>Bacteria</taxon>
        <taxon>Bacillati</taxon>
        <taxon>Bacillota</taxon>
        <taxon>Bacilli</taxon>
        <taxon>Bacillales</taxon>
        <taxon>Bacillaceae</taxon>
        <taxon>Cytobacillus</taxon>
    </lineage>
</organism>
<gene>
    <name evidence="1" type="ORF">PBF_10907</name>
</gene>
<dbReference type="Proteomes" id="UP000019270">
    <property type="component" value="Unassembled WGS sequence"/>
</dbReference>
<dbReference type="PATRIC" id="fig|1307436.3.peg.2333"/>
<dbReference type="SUPFAM" id="SSF53474">
    <property type="entry name" value="alpha/beta-Hydrolases"/>
    <property type="match status" value="1"/>
</dbReference>